<protein>
    <submittedName>
        <fullName evidence="1">Glutamate synthase</fullName>
    </submittedName>
</protein>
<name>A0AAC9DBQ6_9BURK</name>
<dbReference type="EMBL" id="CP013357">
    <property type="protein sequence ID" value="AOI41054.1"/>
    <property type="molecule type" value="Genomic_DNA"/>
</dbReference>
<organism evidence="1">
    <name type="scientific">Burkholderia oklahomensis EO147</name>
    <dbReference type="NCBI Taxonomy" id="441163"/>
    <lineage>
        <taxon>Bacteria</taxon>
        <taxon>Pseudomonadati</taxon>
        <taxon>Pseudomonadota</taxon>
        <taxon>Betaproteobacteria</taxon>
        <taxon>Burkholderiales</taxon>
        <taxon>Burkholderiaceae</taxon>
        <taxon>Burkholderia</taxon>
        <taxon>pseudomallei group</taxon>
    </lineage>
</organism>
<dbReference type="AlphaFoldDB" id="A0AAC9DBQ6"/>
<evidence type="ECO:0000313" key="1">
    <source>
        <dbReference type="EMBL" id="AOI41054.1"/>
    </source>
</evidence>
<gene>
    <name evidence="1" type="ORF">WG70_15040</name>
</gene>
<sequence length="47" mass="5265">MTGFADAYKMKFLQRKMKGWALRAARVDEAVASRAIPAPCPRPDDRA</sequence>
<accession>A0AAC9DBQ6</accession>
<proteinExistence type="predicted"/>
<reference evidence="1" key="1">
    <citation type="submission" date="2015-12" db="EMBL/GenBank/DDBJ databases">
        <title>Diversity of Burkholderia near neighbor genomes.</title>
        <authorList>
            <person name="Sahl J."/>
            <person name="Wagner D."/>
            <person name="Keim P."/>
        </authorList>
    </citation>
    <scope>NUCLEOTIDE SEQUENCE [LARGE SCALE GENOMIC DNA]</scope>
    <source>
        <strain evidence="1">EO147</strain>
    </source>
</reference>